<dbReference type="Proteomes" id="UP001196068">
    <property type="component" value="Unassembled WGS sequence"/>
</dbReference>
<gene>
    <name evidence="4" type="ORF">GXW79_00005</name>
</gene>
<sequence length="468" mass="48104">AAAAEAARDAALRVWRNRNAPDVPRARAALAAFGAALDTTDWFAPGAPPPEVANDAAFFLQQTGGCGEAAEAVLLLDVVLRAAPSRVPARLNRADALTRRAACATDGVARAEAAEEYRLYCTAQGPGSVPRAIARRIATALEVPRLNAAACRPRLGAHRAVVAGDAAALAGLLAQAPEDAMAADARGQYPLGHAVARRDVVAARLLLEAGADPDRAGQSAYAYPPLVSAAWNGDVAMLGLLVAHRARVDPVNPPVLPLLAAAQAARSQDAGTVRAMLTLLLDAGAAVDATNAEGATALMEAAGAAAPPELIALLVGRGAAVNRVNRYGRNAAFAVAPFVPAADATMAALIAAGVNLDQQDQRGTTPLNQLFAWSGRSGAVVRLLAARMLAAGADPRLPDMERRSALFRAATSGDVALTELMLAAPARGPYPASDDPVPLLRRRLADATRQGCPCVAEWRAILGLLGAE</sequence>
<dbReference type="SMART" id="SM00248">
    <property type="entry name" value="ANK"/>
    <property type="match status" value="4"/>
</dbReference>
<evidence type="ECO:0000256" key="2">
    <source>
        <dbReference type="ARBA" id="ARBA00023043"/>
    </source>
</evidence>
<keyword evidence="1" id="KW-0677">Repeat</keyword>
<name>A0AAF1JXN1_9PROT</name>
<feature type="repeat" description="ANK" evidence="3">
    <location>
        <begin position="186"/>
        <end position="218"/>
    </location>
</feature>
<reference evidence="4" key="2">
    <citation type="journal article" date="2021" name="Syst. Appl. Microbiol.">
        <title>Roseomonas hellenica sp. nov., isolated from roots of wild-growing Alkanna tinctoria.</title>
        <authorList>
            <person name="Rat A."/>
            <person name="Naranjo H.D."/>
            <person name="Lebbe L."/>
            <person name="Cnockaert M."/>
            <person name="Krigas N."/>
            <person name="Grigoriadou K."/>
            <person name="Maloupa E."/>
            <person name="Willems A."/>
        </authorList>
    </citation>
    <scope>NUCLEOTIDE SEQUENCE</scope>
    <source>
        <strain evidence="4">LMG 28251</strain>
    </source>
</reference>
<evidence type="ECO:0000256" key="3">
    <source>
        <dbReference type="PROSITE-ProRule" id="PRU00023"/>
    </source>
</evidence>
<keyword evidence="5" id="KW-1185">Reference proteome</keyword>
<dbReference type="EMBL" id="JAAEDH010000001">
    <property type="protein sequence ID" value="MBR0653450.1"/>
    <property type="molecule type" value="Genomic_DNA"/>
</dbReference>
<feature type="non-terminal residue" evidence="4">
    <location>
        <position position="1"/>
    </location>
</feature>
<dbReference type="RefSeq" id="WP_211872162.1">
    <property type="nucleotide sequence ID" value="NZ_JAAEDH010000001.1"/>
</dbReference>
<keyword evidence="2 3" id="KW-0040">ANK repeat</keyword>
<evidence type="ECO:0000256" key="1">
    <source>
        <dbReference type="ARBA" id="ARBA00022737"/>
    </source>
</evidence>
<organism evidence="4 5">
    <name type="scientific">Plastoroseomonas arctica</name>
    <dbReference type="NCBI Taxonomy" id="1509237"/>
    <lineage>
        <taxon>Bacteria</taxon>
        <taxon>Pseudomonadati</taxon>
        <taxon>Pseudomonadota</taxon>
        <taxon>Alphaproteobacteria</taxon>
        <taxon>Acetobacterales</taxon>
        <taxon>Acetobacteraceae</taxon>
        <taxon>Plastoroseomonas</taxon>
    </lineage>
</organism>
<dbReference type="AlphaFoldDB" id="A0AAF1JXN1"/>
<evidence type="ECO:0008006" key="6">
    <source>
        <dbReference type="Google" id="ProtNLM"/>
    </source>
</evidence>
<comment type="caution">
    <text evidence="4">The sequence shown here is derived from an EMBL/GenBank/DDBJ whole genome shotgun (WGS) entry which is preliminary data.</text>
</comment>
<dbReference type="InterPro" id="IPR036770">
    <property type="entry name" value="Ankyrin_rpt-contain_sf"/>
</dbReference>
<dbReference type="SUPFAM" id="SSF48403">
    <property type="entry name" value="Ankyrin repeat"/>
    <property type="match status" value="1"/>
</dbReference>
<dbReference type="PROSITE" id="PS50088">
    <property type="entry name" value="ANK_REPEAT"/>
    <property type="match status" value="2"/>
</dbReference>
<reference evidence="4" key="1">
    <citation type="submission" date="2020-01" db="EMBL/GenBank/DDBJ databases">
        <authorList>
            <person name="Rat A."/>
        </authorList>
    </citation>
    <scope>NUCLEOTIDE SEQUENCE</scope>
    <source>
        <strain evidence="4">LMG 28251</strain>
    </source>
</reference>
<dbReference type="PANTHER" id="PTHR24171">
    <property type="entry name" value="ANKYRIN REPEAT DOMAIN-CONTAINING PROTEIN 39-RELATED"/>
    <property type="match status" value="1"/>
</dbReference>
<protein>
    <recommendedName>
        <fullName evidence="6">Ankyrin repeat domain-containing protein</fullName>
    </recommendedName>
</protein>
<evidence type="ECO:0000313" key="5">
    <source>
        <dbReference type="Proteomes" id="UP001196068"/>
    </source>
</evidence>
<dbReference type="Gene3D" id="1.25.40.20">
    <property type="entry name" value="Ankyrin repeat-containing domain"/>
    <property type="match status" value="3"/>
</dbReference>
<feature type="repeat" description="ANK" evidence="3">
    <location>
        <begin position="293"/>
        <end position="326"/>
    </location>
</feature>
<accession>A0AAF1JXN1</accession>
<dbReference type="InterPro" id="IPR002110">
    <property type="entry name" value="Ankyrin_rpt"/>
</dbReference>
<proteinExistence type="predicted"/>
<evidence type="ECO:0000313" key="4">
    <source>
        <dbReference type="EMBL" id="MBR0653450.1"/>
    </source>
</evidence>